<keyword evidence="4" id="KW-0560">Oxidoreductase</keyword>
<name>A0ABU3KK99_9BURK</name>
<keyword evidence="2" id="KW-0285">Flavoprotein</keyword>
<evidence type="ECO:0000256" key="1">
    <source>
        <dbReference type="ARBA" id="ARBA00001974"/>
    </source>
</evidence>
<keyword evidence="3" id="KW-0274">FAD</keyword>
<sequence length="373" mass="40375">MNAPAVQRPDPADTPLSPEAHSNQPRQLVLLGAGMAHLQLLHTLARKPLPEVQVTLVAAETHVVHPAMGPGLVAGDYQQEDCTIPLEPLVKRAGIRWLQQQPVSLDAGQQTLTLCDGSAQHYEWLSINAAPAHHNEQLEQTIPGAGKFGLCVYPLETWAQRWQGVSELAAKKALRVAVIGDHPVALEWALAVQQRLPSCVVTVLMLPAPAGPPLATAGTTRLLQQLKVQRITVLHDTALQIDASAVHLGCGAQLTCDVPLLALQQLPHAWLASSGLALNADGQAAADGYLRSSSHPQVWVANGDSAYLLRHLQAVARGARLPATARQPEAGFQLLFGGSQQAVMAWGRYSSKGRAWHWLKDGWDRRQLRRYTM</sequence>
<evidence type="ECO:0000259" key="6">
    <source>
        <dbReference type="Pfam" id="PF07992"/>
    </source>
</evidence>
<protein>
    <submittedName>
        <fullName evidence="7">FAD-dependent oxidoreductase</fullName>
    </submittedName>
</protein>
<feature type="region of interest" description="Disordered" evidence="5">
    <location>
        <begin position="1"/>
        <end position="22"/>
    </location>
</feature>
<evidence type="ECO:0000256" key="4">
    <source>
        <dbReference type="ARBA" id="ARBA00023002"/>
    </source>
</evidence>
<reference evidence="7 8" key="1">
    <citation type="submission" date="2023-08" db="EMBL/GenBank/DDBJ databases">
        <title>Rhodoferax potami sp. nov. and Rhodoferax mekongensis sp. nov., isolated from the Mekong River in Thailand.</title>
        <authorList>
            <person name="Kitikhun S."/>
            <person name="Charoenyingcharoen P."/>
            <person name="Siriarchawattana P."/>
            <person name="Likhitrattanapisal S."/>
            <person name="Nilsakha T."/>
            <person name="Chanpet A."/>
            <person name="Rattanawaree P."/>
            <person name="Ingsriswang S."/>
        </authorList>
    </citation>
    <scope>NUCLEOTIDE SEQUENCE [LARGE SCALE GENOMIC DNA]</scope>
    <source>
        <strain evidence="7 8">TBRC 17660</strain>
    </source>
</reference>
<accession>A0ABU3KK99</accession>
<evidence type="ECO:0000313" key="8">
    <source>
        <dbReference type="Proteomes" id="UP001321700"/>
    </source>
</evidence>
<evidence type="ECO:0000256" key="5">
    <source>
        <dbReference type="SAM" id="MobiDB-lite"/>
    </source>
</evidence>
<dbReference type="RefSeq" id="WP_313873991.1">
    <property type="nucleotide sequence ID" value="NZ_JAVBIK010000001.1"/>
</dbReference>
<dbReference type="Proteomes" id="UP001321700">
    <property type="component" value="Unassembled WGS sequence"/>
</dbReference>
<dbReference type="InterPro" id="IPR051169">
    <property type="entry name" value="NADH-Q_oxidoreductase"/>
</dbReference>
<comment type="cofactor">
    <cofactor evidence="1">
        <name>FAD</name>
        <dbReference type="ChEBI" id="CHEBI:57692"/>
    </cofactor>
</comment>
<evidence type="ECO:0000256" key="2">
    <source>
        <dbReference type="ARBA" id="ARBA00022630"/>
    </source>
</evidence>
<gene>
    <name evidence="7" type="ORF">RAE19_05625</name>
</gene>
<dbReference type="InterPro" id="IPR023753">
    <property type="entry name" value="FAD/NAD-binding_dom"/>
</dbReference>
<dbReference type="PANTHER" id="PTHR42913">
    <property type="entry name" value="APOPTOSIS-INDUCING FACTOR 1"/>
    <property type="match status" value="1"/>
</dbReference>
<feature type="domain" description="FAD/NAD(P)-binding" evidence="6">
    <location>
        <begin position="27"/>
        <end position="306"/>
    </location>
</feature>
<dbReference type="EMBL" id="JAVBIK010000001">
    <property type="protein sequence ID" value="MDT7518215.1"/>
    <property type="molecule type" value="Genomic_DNA"/>
</dbReference>
<dbReference type="InterPro" id="IPR036188">
    <property type="entry name" value="FAD/NAD-bd_sf"/>
</dbReference>
<evidence type="ECO:0000313" key="7">
    <source>
        <dbReference type="EMBL" id="MDT7518215.1"/>
    </source>
</evidence>
<dbReference type="Gene3D" id="3.50.50.100">
    <property type="match status" value="1"/>
</dbReference>
<comment type="caution">
    <text evidence="7">The sequence shown here is derived from an EMBL/GenBank/DDBJ whole genome shotgun (WGS) entry which is preliminary data.</text>
</comment>
<evidence type="ECO:0000256" key="3">
    <source>
        <dbReference type="ARBA" id="ARBA00022827"/>
    </source>
</evidence>
<keyword evidence="8" id="KW-1185">Reference proteome</keyword>
<organism evidence="7 8">
    <name type="scientific">Rhodoferax potami</name>
    <dbReference type="NCBI Taxonomy" id="3068338"/>
    <lineage>
        <taxon>Bacteria</taxon>
        <taxon>Pseudomonadati</taxon>
        <taxon>Pseudomonadota</taxon>
        <taxon>Betaproteobacteria</taxon>
        <taxon>Burkholderiales</taxon>
        <taxon>Comamonadaceae</taxon>
        <taxon>Rhodoferax</taxon>
    </lineage>
</organism>
<dbReference type="PANTHER" id="PTHR42913:SF9">
    <property type="entry name" value="SLR1591 PROTEIN"/>
    <property type="match status" value="1"/>
</dbReference>
<dbReference type="Pfam" id="PF07992">
    <property type="entry name" value="Pyr_redox_2"/>
    <property type="match status" value="1"/>
</dbReference>
<dbReference type="SUPFAM" id="SSF51905">
    <property type="entry name" value="FAD/NAD(P)-binding domain"/>
    <property type="match status" value="2"/>
</dbReference>
<proteinExistence type="predicted"/>